<dbReference type="PROSITE" id="PS52045">
    <property type="entry name" value="NEPROSIN_PEP_CD"/>
    <property type="match status" value="1"/>
</dbReference>
<gene>
    <name evidence="2" type="ORF">GF068_14725</name>
</gene>
<sequence length="437" mass="46971">MQRRNILLIAAATLPLSGCTILGGEEAPALPKPSLERCAPDELNAEQQARQNEVDRFLATWYQESGWVILATKQTRSCDVIDYLDPASVPGSEIEAPPDPVYELPPEVMAQGTEIDDDYDAQGLAWSVPVIRPRFAPYVFGEVPAASLSAFIRQTVPGAPGSSARLYAGVALPVQNTGARTFVNPYDGKVDAFGTNILEMAILCPGPDRDKTLDMVGVMASRDRANFELTVPSTRLQVEFLTAGDRAIGPGIGGIEGAVMKAGVYIGQKTTGFIGRAGAPYAPGAVLTPVSTVGGAIYESRFEIQLFGGNWWIAHNGNWLGYYPREGLDQIEFSACEAHWYGEVRDRNTETWDVTDMGSGEFAAEGLGRAAHFRLPQYLDAFAAPQWPDAALPSEPNNPLCYTSSGLQDESATLGPQFQRILYVGGPGGDSPGCTYP</sequence>
<evidence type="ECO:0000313" key="3">
    <source>
        <dbReference type="Proteomes" id="UP000440224"/>
    </source>
</evidence>
<dbReference type="PANTHER" id="PTHR31589">
    <property type="entry name" value="PROTEIN, PUTATIVE (DUF239)-RELATED-RELATED"/>
    <property type="match status" value="1"/>
</dbReference>
<organism evidence="2 3">
    <name type="scientific">Polyangium spumosum</name>
    <dbReference type="NCBI Taxonomy" id="889282"/>
    <lineage>
        <taxon>Bacteria</taxon>
        <taxon>Pseudomonadati</taxon>
        <taxon>Myxococcota</taxon>
        <taxon>Polyangia</taxon>
        <taxon>Polyangiales</taxon>
        <taxon>Polyangiaceae</taxon>
        <taxon>Polyangium</taxon>
    </lineage>
</organism>
<dbReference type="OrthoDB" id="5934790at2"/>
<dbReference type="Proteomes" id="UP000440224">
    <property type="component" value="Unassembled WGS sequence"/>
</dbReference>
<protein>
    <submittedName>
        <fullName evidence="2">DUF239 domain-containing protein</fullName>
    </submittedName>
</protein>
<evidence type="ECO:0000259" key="1">
    <source>
        <dbReference type="PROSITE" id="PS52045"/>
    </source>
</evidence>
<dbReference type="PANTHER" id="PTHR31589:SF110">
    <property type="entry name" value="PROTEIN, PUTATIVE (DUF239)-RELATED"/>
    <property type="match status" value="1"/>
</dbReference>
<dbReference type="AlphaFoldDB" id="A0A6N7PQU2"/>
<dbReference type="EMBL" id="WJIE01000004">
    <property type="protein sequence ID" value="MRG93176.1"/>
    <property type="molecule type" value="Genomic_DNA"/>
</dbReference>
<reference evidence="2 3" key="1">
    <citation type="submission" date="2019-10" db="EMBL/GenBank/DDBJ databases">
        <title>A soil myxobacterium in the family Polyangiaceae.</title>
        <authorList>
            <person name="Li Y."/>
            <person name="Wang J."/>
        </authorList>
    </citation>
    <scope>NUCLEOTIDE SEQUENCE [LARGE SCALE GENOMIC DNA]</scope>
    <source>
        <strain evidence="2 3">DSM 14734</strain>
    </source>
</reference>
<feature type="domain" description="Neprosin PEP catalytic" evidence="1">
    <location>
        <begin position="155"/>
        <end position="435"/>
    </location>
</feature>
<name>A0A6N7PQU2_9BACT</name>
<evidence type="ECO:0000313" key="2">
    <source>
        <dbReference type="EMBL" id="MRG93176.1"/>
    </source>
</evidence>
<proteinExistence type="predicted"/>
<accession>A0A6N7PQU2</accession>
<dbReference type="InterPro" id="IPR053168">
    <property type="entry name" value="Glutamic_endopeptidase"/>
</dbReference>
<comment type="caution">
    <text evidence="2">The sequence shown here is derived from an EMBL/GenBank/DDBJ whole genome shotgun (WGS) entry which is preliminary data.</text>
</comment>
<dbReference type="Pfam" id="PF03080">
    <property type="entry name" value="Neprosin"/>
    <property type="match status" value="1"/>
</dbReference>
<dbReference type="InterPro" id="IPR004314">
    <property type="entry name" value="Neprosin"/>
</dbReference>
<keyword evidence="3" id="KW-1185">Reference proteome</keyword>